<keyword evidence="3" id="KW-1185">Reference proteome</keyword>
<evidence type="ECO:0000256" key="1">
    <source>
        <dbReference type="SAM" id="MobiDB-lite"/>
    </source>
</evidence>
<feature type="compositionally biased region" description="Polar residues" evidence="1">
    <location>
        <begin position="29"/>
        <end position="40"/>
    </location>
</feature>
<proteinExistence type="predicted"/>
<dbReference type="EMBL" id="JAACJP010000008">
    <property type="protein sequence ID" value="KAF5382426.1"/>
    <property type="molecule type" value="Genomic_DNA"/>
</dbReference>
<comment type="caution">
    <text evidence="2">The sequence shown here is derived from an EMBL/GenBank/DDBJ whole genome shotgun (WGS) entry which is preliminary data.</text>
</comment>
<reference evidence="2 3" key="1">
    <citation type="journal article" date="2020" name="ISME J.">
        <title>Uncovering the hidden diversity of litter-decomposition mechanisms in mushroom-forming fungi.</title>
        <authorList>
            <person name="Floudas D."/>
            <person name="Bentzer J."/>
            <person name="Ahren D."/>
            <person name="Johansson T."/>
            <person name="Persson P."/>
            <person name="Tunlid A."/>
        </authorList>
    </citation>
    <scope>NUCLEOTIDE SEQUENCE [LARGE SCALE GENOMIC DNA]</scope>
    <source>
        <strain evidence="2 3">CBS 661.87</strain>
    </source>
</reference>
<name>A0A8H5HF60_9AGAR</name>
<dbReference type="AlphaFoldDB" id="A0A8H5HF60"/>
<protein>
    <submittedName>
        <fullName evidence="2">Uncharacterized protein</fullName>
    </submittedName>
</protein>
<evidence type="ECO:0000313" key="3">
    <source>
        <dbReference type="Proteomes" id="UP000565441"/>
    </source>
</evidence>
<gene>
    <name evidence="2" type="ORF">D9615_002777</name>
</gene>
<accession>A0A8H5HF60</accession>
<dbReference type="Gene3D" id="2.60.200.20">
    <property type="match status" value="1"/>
</dbReference>
<feature type="region of interest" description="Disordered" evidence="1">
    <location>
        <begin position="20"/>
        <end position="40"/>
    </location>
</feature>
<dbReference type="Proteomes" id="UP000565441">
    <property type="component" value="Unassembled WGS sequence"/>
</dbReference>
<dbReference type="OrthoDB" id="444265at2759"/>
<sequence length="144" mass="15697">MATDTNDEDMKIVVQPAEMKNSEDRGGVNTENMGRTNENESVLATARDTIQAEIETGIEAIIAVLALHLADLRLLGPVPLVHMDKAKPNFNPSGLLAAETNTVKTADGNNTVLKYNEPPEARKPTVGWRLYVFKGSEQVDKVPI</sequence>
<organism evidence="2 3">
    <name type="scientific">Tricholomella constricta</name>
    <dbReference type="NCBI Taxonomy" id="117010"/>
    <lineage>
        <taxon>Eukaryota</taxon>
        <taxon>Fungi</taxon>
        <taxon>Dikarya</taxon>
        <taxon>Basidiomycota</taxon>
        <taxon>Agaricomycotina</taxon>
        <taxon>Agaricomycetes</taxon>
        <taxon>Agaricomycetidae</taxon>
        <taxon>Agaricales</taxon>
        <taxon>Tricholomatineae</taxon>
        <taxon>Lyophyllaceae</taxon>
        <taxon>Tricholomella</taxon>
    </lineage>
</organism>
<evidence type="ECO:0000313" key="2">
    <source>
        <dbReference type="EMBL" id="KAF5382426.1"/>
    </source>
</evidence>